<dbReference type="InterPro" id="IPR032675">
    <property type="entry name" value="LRR_dom_sf"/>
</dbReference>
<dbReference type="Pfam" id="PF18962">
    <property type="entry name" value="Por_Secre_tail"/>
    <property type="match status" value="1"/>
</dbReference>
<evidence type="ECO:0000256" key="1">
    <source>
        <dbReference type="ARBA" id="ARBA00022614"/>
    </source>
</evidence>
<dbReference type="Gene3D" id="3.80.10.10">
    <property type="entry name" value="Ribonuclease Inhibitor"/>
    <property type="match status" value="1"/>
</dbReference>
<feature type="chain" id="PRO_5036872638" description="Secretion system C-terminal sorting domain-containing protein" evidence="4">
    <location>
        <begin position="23"/>
        <end position="317"/>
    </location>
</feature>
<dbReference type="KEGG" id="ptan:CRYO30217_01874"/>
<keyword evidence="1" id="KW-0433">Leucine-rich repeat</keyword>
<name>A0A916JMN1_9FLAO</name>
<dbReference type="InterPro" id="IPR026444">
    <property type="entry name" value="Secre_tail"/>
</dbReference>
<accession>A0A916JMN1</accession>
<dbReference type="AlphaFoldDB" id="A0A916JMN1"/>
<organism evidence="6 7">
    <name type="scientific">Parvicella tangerina</name>
    <dbReference type="NCBI Taxonomy" id="2829795"/>
    <lineage>
        <taxon>Bacteria</taxon>
        <taxon>Pseudomonadati</taxon>
        <taxon>Bacteroidota</taxon>
        <taxon>Flavobacteriia</taxon>
        <taxon>Flavobacteriales</taxon>
        <taxon>Parvicellaceae</taxon>
        <taxon>Parvicella</taxon>
    </lineage>
</organism>
<protein>
    <recommendedName>
        <fullName evidence="5">Secretion system C-terminal sorting domain-containing protein</fullName>
    </recommendedName>
</protein>
<evidence type="ECO:0000256" key="3">
    <source>
        <dbReference type="ARBA" id="ARBA00022737"/>
    </source>
</evidence>
<dbReference type="PANTHER" id="PTHR47566:SF1">
    <property type="entry name" value="PROTEIN NUD1"/>
    <property type="match status" value="1"/>
</dbReference>
<dbReference type="SUPFAM" id="SSF52058">
    <property type="entry name" value="L domain-like"/>
    <property type="match status" value="1"/>
</dbReference>
<dbReference type="GO" id="GO:0035591">
    <property type="term" value="F:signaling adaptor activity"/>
    <property type="evidence" value="ECO:0007669"/>
    <property type="project" value="TreeGrafter"/>
</dbReference>
<evidence type="ECO:0000313" key="6">
    <source>
        <dbReference type="EMBL" id="CAG5082310.1"/>
    </source>
</evidence>
<evidence type="ECO:0000259" key="5">
    <source>
        <dbReference type="Pfam" id="PF18962"/>
    </source>
</evidence>
<gene>
    <name evidence="6" type="ORF">CRYO30217_01874</name>
</gene>
<feature type="signal peptide" evidence="4">
    <location>
        <begin position="1"/>
        <end position="22"/>
    </location>
</feature>
<dbReference type="InterPro" id="IPR052574">
    <property type="entry name" value="CDIRP"/>
</dbReference>
<evidence type="ECO:0000313" key="7">
    <source>
        <dbReference type="Proteomes" id="UP000683507"/>
    </source>
</evidence>
<evidence type="ECO:0000256" key="4">
    <source>
        <dbReference type="SAM" id="SignalP"/>
    </source>
</evidence>
<keyword evidence="2 4" id="KW-0732">Signal</keyword>
<reference evidence="6" key="1">
    <citation type="submission" date="2021-04" db="EMBL/GenBank/DDBJ databases">
        <authorList>
            <person name="Rodrigo-Torres L."/>
            <person name="Arahal R. D."/>
            <person name="Lucena T."/>
        </authorList>
    </citation>
    <scope>NUCLEOTIDE SEQUENCE</scope>
    <source>
        <strain evidence="6">AS29M-1</strain>
    </source>
</reference>
<proteinExistence type="predicted"/>
<sequence>MRKNMKPILLISALVLMTNAKAQTTLIPDVNFEQRLIQLNLDSPPIDGMIFTDSIINVTQLDLANFNISDLTGLEDFQSLEHLYCHGNLISNINVSNNIGLKSLTCTNNYLSSLDISNNPELNFLDCGVNQITEIDVSNNPQLWILYCYQNDLLELDLSNNDSLEKLRCHDNINLNCLNIKNTNLTVLNTSSTSIQCIEVSDIQNIPDTTSNDIFIDGAIFSENCGNSCSTSNILETDRINFSVFPNPLDDAVNISFPDGVQNGKLSLFNIQGMLITQQNFFCQDFIKLTLNLPKGVYFLQLDLEQGYSMSYKIMKK</sequence>
<keyword evidence="7" id="KW-1185">Reference proteome</keyword>
<dbReference type="Proteomes" id="UP000683507">
    <property type="component" value="Chromosome"/>
</dbReference>
<evidence type="ECO:0000256" key="2">
    <source>
        <dbReference type="ARBA" id="ARBA00022729"/>
    </source>
</evidence>
<keyword evidence="3" id="KW-0677">Repeat</keyword>
<feature type="domain" description="Secretion system C-terminal sorting" evidence="5">
    <location>
        <begin position="244"/>
        <end position="310"/>
    </location>
</feature>
<dbReference type="PANTHER" id="PTHR47566">
    <property type="match status" value="1"/>
</dbReference>
<dbReference type="EMBL" id="OU015584">
    <property type="protein sequence ID" value="CAG5082310.1"/>
    <property type="molecule type" value="Genomic_DNA"/>
</dbReference>
<dbReference type="NCBIfam" id="TIGR04183">
    <property type="entry name" value="Por_Secre_tail"/>
    <property type="match status" value="1"/>
</dbReference>